<dbReference type="AlphaFoldDB" id="A0A1X9MH49"/>
<gene>
    <name evidence="1" type="ORF">BkAM31D_19430</name>
</gene>
<dbReference type="RefSeq" id="WP_084372281.1">
    <property type="nucleotide sequence ID" value="NZ_CP020814.1"/>
</dbReference>
<accession>A0A1X9MH49</accession>
<evidence type="ECO:0008006" key="3">
    <source>
        <dbReference type="Google" id="ProtNLM"/>
    </source>
</evidence>
<sequence length="56" mass="6755">MDKPMHLHSSFKSLTDKELIELYKQVKAIQDIERDFIELLEEEFKHRDLLPLIDSK</sequence>
<dbReference type="KEGG" id="bkw:BkAM31D_19430"/>
<keyword evidence="2" id="KW-1185">Reference proteome</keyword>
<dbReference type="Gene3D" id="1.10.287.1100">
    <property type="entry name" value="Sporulation inhibitor A"/>
    <property type="match status" value="1"/>
</dbReference>
<evidence type="ECO:0000313" key="2">
    <source>
        <dbReference type="Proteomes" id="UP000193006"/>
    </source>
</evidence>
<dbReference type="EMBL" id="CP020814">
    <property type="protein sequence ID" value="ARK31830.1"/>
    <property type="molecule type" value="Genomic_DNA"/>
</dbReference>
<dbReference type="InterPro" id="IPR036916">
    <property type="entry name" value="Sda_sf"/>
</dbReference>
<dbReference type="InterPro" id="IPR015064">
    <property type="entry name" value="Sda"/>
</dbReference>
<dbReference type="Pfam" id="PF08970">
    <property type="entry name" value="Sda"/>
    <property type="match status" value="1"/>
</dbReference>
<evidence type="ECO:0000313" key="1">
    <source>
        <dbReference type="EMBL" id="ARK31830.1"/>
    </source>
</evidence>
<dbReference type="SUPFAM" id="SSF100985">
    <property type="entry name" value="Sporulation inhibitor Sda"/>
    <property type="match status" value="1"/>
</dbReference>
<proteinExistence type="predicted"/>
<organism evidence="1 2">
    <name type="scientific">Halalkalibacter krulwichiae</name>
    <dbReference type="NCBI Taxonomy" id="199441"/>
    <lineage>
        <taxon>Bacteria</taxon>
        <taxon>Bacillati</taxon>
        <taxon>Bacillota</taxon>
        <taxon>Bacilli</taxon>
        <taxon>Bacillales</taxon>
        <taxon>Bacillaceae</taxon>
        <taxon>Halalkalibacter</taxon>
    </lineage>
</organism>
<reference evidence="1 2" key="1">
    <citation type="submission" date="2017-04" db="EMBL/GenBank/DDBJ databases">
        <title>Bacillus krulwichiae AM31D Genome sequencing and assembly.</title>
        <authorList>
            <person name="Krulwich T.A."/>
            <person name="Anastor L."/>
            <person name="Ehrlich R."/>
            <person name="Ehrlich G.D."/>
            <person name="Janto B."/>
        </authorList>
    </citation>
    <scope>NUCLEOTIDE SEQUENCE [LARGE SCALE GENOMIC DNA]</scope>
    <source>
        <strain evidence="1 2">AM31D</strain>
    </source>
</reference>
<name>A0A1X9MH49_9BACI</name>
<protein>
    <recommendedName>
        <fullName evidence="3">Sporulation inhibitor A</fullName>
    </recommendedName>
</protein>
<dbReference type="Proteomes" id="UP000193006">
    <property type="component" value="Chromosome"/>
</dbReference>